<keyword evidence="3" id="KW-1185">Reference proteome</keyword>
<dbReference type="GO" id="GO:0016226">
    <property type="term" value="P:iron-sulfur cluster assembly"/>
    <property type="evidence" value="ECO:0007669"/>
    <property type="project" value="InterPro"/>
</dbReference>
<dbReference type="SUPFAM" id="SSF101960">
    <property type="entry name" value="Stabilizer of iron transporter SufD"/>
    <property type="match status" value="1"/>
</dbReference>
<gene>
    <name evidence="2" type="ORF">L21SP4_00308</name>
</gene>
<reference evidence="3" key="1">
    <citation type="submission" date="2015-02" db="EMBL/GenBank/DDBJ databases">
        <title>Description and complete genome sequence of the first cultured representative of the subdivision 5 of the Verrucomicrobia phylum.</title>
        <authorList>
            <person name="Spring S."/>
            <person name="Bunk B."/>
            <person name="Sproer C."/>
            <person name="Klenk H.-P."/>
        </authorList>
    </citation>
    <scope>NUCLEOTIDE SEQUENCE [LARGE SCALE GENOMIC DNA]</scope>
    <source>
        <strain evidence="3">L21-Fru-AB</strain>
    </source>
</reference>
<dbReference type="Pfam" id="PF01458">
    <property type="entry name" value="SUFBD_core"/>
    <property type="match status" value="1"/>
</dbReference>
<dbReference type="SMR" id="A0A0G3EHD9"/>
<proteinExistence type="predicted"/>
<accession>A0A0G3EHD9</accession>
<protein>
    <submittedName>
        <fullName evidence="2">Cysteine desulfurase activator complex subunit SufB</fullName>
    </submittedName>
</protein>
<dbReference type="RefSeq" id="WP_052881003.1">
    <property type="nucleotide sequence ID" value="NZ_CP010904.1"/>
</dbReference>
<dbReference type="InterPro" id="IPR055346">
    <property type="entry name" value="Fe-S_cluster_assembly_SufBD"/>
</dbReference>
<feature type="domain" description="SUF system FeS cluster assembly SufBD core" evidence="1">
    <location>
        <begin position="92"/>
        <end position="307"/>
    </location>
</feature>
<dbReference type="EMBL" id="CP010904">
    <property type="protein sequence ID" value="AKJ63589.1"/>
    <property type="molecule type" value="Genomic_DNA"/>
</dbReference>
<evidence type="ECO:0000313" key="2">
    <source>
        <dbReference type="EMBL" id="AKJ63589.1"/>
    </source>
</evidence>
<dbReference type="PANTHER" id="PTHR30508:SF6">
    <property type="entry name" value="UPF0051 PROTEIN MJ0034"/>
    <property type="match status" value="1"/>
</dbReference>
<name>A0A0G3EHD9_9BACT</name>
<dbReference type="PATRIC" id="fig|1609981.3.peg.323"/>
<dbReference type="Proteomes" id="UP000035268">
    <property type="component" value="Chromosome"/>
</dbReference>
<evidence type="ECO:0000313" key="3">
    <source>
        <dbReference type="Proteomes" id="UP000035268"/>
    </source>
</evidence>
<evidence type="ECO:0000259" key="1">
    <source>
        <dbReference type="Pfam" id="PF01458"/>
    </source>
</evidence>
<dbReference type="STRING" id="1307763.L21SP4_00308"/>
<dbReference type="KEGG" id="vbl:L21SP4_00308"/>
<reference evidence="2 3" key="2">
    <citation type="journal article" date="2016" name="ISME J.">
        <title>Characterization of the first cultured representative of Verrucomicrobia subdivision 5 indicates the proposal of a novel phylum.</title>
        <authorList>
            <person name="Spring S."/>
            <person name="Bunk B."/>
            <person name="Sproer C."/>
            <person name="Schumann P."/>
            <person name="Rohde M."/>
            <person name="Tindall B.J."/>
            <person name="Klenk H.P."/>
        </authorList>
    </citation>
    <scope>NUCLEOTIDE SEQUENCE [LARGE SCALE GENOMIC DNA]</scope>
    <source>
        <strain evidence="2 3">L21-Fru-AB</strain>
    </source>
</reference>
<dbReference type="InterPro" id="IPR037284">
    <property type="entry name" value="SUF_FeS_clus_asmbl_SufBD_sf"/>
</dbReference>
<sequence>MSDRDVLAALYQSIRHDPAEFGPGTARLEVHGNRVIGAHRIAGLNVDVDERDDGIAAVIRVDEGVRIEPPVHMCFGMLPEEGLQKIDLDMKIGADASVNILAHCTFPNAVNVQHLMEADIEVGPGAEYAYFERHVHGPEGGVNVVPHARVAVREGGSFKTEFELIRGRVGKMDIDYEAECEAHAVLDMLARISGRGDDCVRINEVGHLRGAHASGALTSHVALRENARARIENTLTAHAPGARGHVDCKEIVQDHAVASAVPVVEVHHPGAHITHEAAIGSVDSRQLETLLARGLTEDQATELIIEGLLSR</sequence>
<dbReference type="InterPro" id="IPR000825">
    <property type="entry name" value="SUF_FeS_clus_asmbl_SufBD_core"/>
</dbReference>
<dbReference type="AlphaFoldDB" id="A0A0G3EHD9"/>
<dbReference type="PANTHER" id="PTHR30508">
    <property type="entry name" value="FES CLUSTER ASSEMBLY PROTEIN SUF"/>
    <property type="match status" value="1"/>
</dbReference>
<organism evidence="2 3">
    <name type="scientific">Kiritimatiella glycovorans</name>
    <dbReference type="NCBI Taxonomy" id="1307763"/>
    <lineage>
        <taxon>Bacteria</taxon>
        <taxon>Pseudomonadati</taxon>
        <taxon>Kiritimatiellota</taxon>
        <taxon>Kiritimatiellia</taxon>
        <taxon>Kiritimatiellales</taxon>
        <taxon>Kiritimatiellaceae</taxon>
        <taxon>Kiritimatiella</taxon>
    </lineage>
</organism>